<dbReference type="GO" id="GO:0005634">
    <property type="term" value="C:nucleus"/>
    <property type="evidence" value="ECO:0007669"/>
    <property type="project" value="UniProtKB-SubCell"/>
</dbReference>
<dbReference type="GO" id="GO:0004725">
    <property type="term" value="F:protein tyrosine phosphatase activity"/>
    <property type="evidence" value="ECO:0007669"/>
    <property type="project" value="UniProtKB-EC"/>
</dbReference>
<evidence type="ECO:0000256" key="9">
    <source>
        <dbReference type="ARBA" id="ARBA00023242"/>
    </source>
</evidence>
<dbReference type="SUPFAM" id="SSF52799">
    <property type="entry name" value="(Phosphotyrosine protein) phosphatases II"/>
    <property type="match status" value="1"/>
</dbReference>
<dbReference type="PROSITE" id="PS50054">
    <property type="entry name" value="TYR_PHOSPHATASE_DUAL"/>
    <property type="match status" value="1"/>
</dbReference>
<name>A0A8D2J6K8_VARKO</name>
<comment type="function">
    <text evidence="12">Protein phosphatase that mediates dephosphorylation of proteins phosphorylated on Tyr and Ser/Thr residues. In vitro, it can dephosphorylate p44-ERK1 (MAPK3) but not p54 SAPK-beta (MAPK10) in vitro. Able to enhance activation of JNK and p38 (MAPK14).</text>
</comment>
<dbReference type="AlphaFoldDB" id="A0A8D2J6K8"/>
<feature type="domain" description="Tyrosine-protein phosphatase" evidence="15">
    <location>
        <begin position="93"/>
        <end position="236"/>
    </location>
</feature>
<dbReference type="PROSITE" id="PS00383">
    <property type="entry name" value="TYR_PHOSPHATASE_1"/>
    <property type="match status" value="1"/>
</dbReference>
<keyword evidence="18" id="KW-1185">Reference proteome</keyword>
<dbReference type="InterPro" id="IPR000387">
    <property type="entry name" value="Tyr_Pase_dom"/>
</dbReference>
<evidence type="ECO:0000256" key="10">
    <source>
        <dbReference type="ARBA" id="ARBA00047761"/>
    </source>
</evidence>
<comment type="similarity">
    <text evidence="3">Belongs to the protein-tyrosine phosphatase family. Non-receptor class dual specificity subfamily.</text>
</comment>
<evidence type="ECO:0000256" key="13">
    <source>
        <dbReference type="ARBA" id="ARBA00068789"/>
    </source>
</evidence>
<dbReference type="InterPro" id="IPR020422">
    <property type="entry name" value="TYR_PHOSPHATASE_DUAL_dom"/>
</dbReference>
<dbReference type="PROSITE" id="PS50056">
    <property type="entry name" value="TYR_PHOSPHATASE_2"/>
    <property type="match status" value="1"/>
</dbReference>
<evidence type="ECO:0000259" key="15">
    <source>
        <dbReference type="PROSITE" id="PS50054"/>
    </source>
</evidence>
<keyword evidence="6" id="KW-0963">Cytoplasm</keyword>
<dbReference type="FunFam" id="3.90.190.10:FF:000063">
    <property type="entry name" value="Dual specificity phosphatase 23"/>
    <property type="match status" value="1"/>
</dbReference>
<evidence type="ECO:0000256" key="14">
    <source>
        <dbReference type="ARBA" id="ARBA00081937"/>
    </source>
</evidence>
<dbReference type="InterPro" id="IPR057023">
    <property type="entry name" value="PTP-SAK"/>
</dbReference>
<comment type="subcellular location">
    <subcellularLocation>
        <location evidence="2">Cytoplasm</location>
        <location evidence="2">Cytosol</location>
    </subcellularLocation>
    <subcellularLocation>
        <location evidence="1">Nucleus</location>
    </subcellularLocation>
</comment>
<dbReference type="InterPro" id="IPR003595">
    <property type="entry name" value="Tyr_Pase_cat"/>
</dbReference>
<evidence type="ECO:0000313" key="18">
    <source>
        <dbReference type="Proteomes" id="UP000694545"/>
    </source>
</evidence>
<dbReference type="EC" id="3.1.3.48" evidence="4"/>
<dbReference type="InterPro" id="IPR016130">
    <property type="entry name" value="Tyr_Pase_AS"/>
</dbReference>
<evidence type="ECO:0000256" key="5">
    <source>
        <dbReference type="ARBA" id="ARBA00013081"/>
    </source>
</evidence>
<comment type="catalytic activity">
    <reaction evidence="11">
        <text>O-phospho-L-threonyl-[protein] + H2O = L-threonyl-[protein] + phosphate</text>
        <dbReference type="Rhea" id="RHEA:47004"/>
        <dbReference type="Rhea" id="RHEA-COMP:11060"/>
        <dbReference type="Rhea" id="RHEA-COMP:11605"/>
        <dbReference type="ChEBI" id="CHEBI:15377"/>
        <dbReference type="ChEBI" id="CHEBI:30013"/>
        <dbReference type="ChEBI" id="CHEBI:43474"/>
        <dbReference type="ChEBI" id="CHEBI:61977"/>
        <dbReference type="EC" id="3.1.3.16"/>
    </reaction>
</comment>
<feature type="domain" description="Tyrosine specific protein phosphatases" evidence="16">
    <location>
        <begin position="161"/>
        <end position="226"/>
    </location>
</feature>
<dbReference type="Pfam" id="PF22784">
    <property type="entry name" value="PTP-SAK"/>
    <property type="match status" value="1"/>
</dbReference>
<evidence type="ECO:0000256" key="12">
    <source>
        <dbReference type="ARBA" id="ARBA00053915"/>
    </source>
</evidence>
<accession>A0A8D2J6K8</accession>
<evidence type="ECO:0000256" key="8">
    <source>
        <dbReference type="ARBA" id="ARBA00022912"/>
    </source>
</evidence>
<dbReference type="InterPro" id="IPR029021">
    <property type="entry name" value="Prot-tyrosine_phosphatase-like"/>
</dbReference>
<dbReference type="SMART" id="SM00195">
    <property type="entry name" value="DSPc"/>
    <property type="match status" value="1"/>
</dbReference>
<dbReference type="EC" id="3.1.3.16" evidence="5"/>
<comment type="catalytic activity">
    <reaction evidence="10">
        <text>O-phospho-L-seryl-[protein] + H2O = L-seryl-[protein] + phosphate</text>
        <dbReference type="Rhea" id="RHEA:20629"/>
        <dbReference type="Rhea" id="RHEA-COMP:9863"/>
        <dbReference type="Rhea" id="RHEA-COMP:11604"/>
        <dbReference type="ChEBI" id="CHEBI:15377"/>
        <dbReference type="ChEBI" id="CHEBI:29999"/>
        <dbReference type="ChEBI" id="CHEBI:43474"/>
        <dbReference type="ChEBI" id="CHEBI:83421"/>
        <dbReference type="EC" id="3.1.3.16"/>
    </reaction>
</comment>
<dbReference type="Gene3D" id="3.90.190.10">
    <property type="entry name" value="Protein tyrosine phosphatase superfamily"/>
    <property type="match status" value="1"/>
</dbReference>
<dbReference type="InterPro" id="IPR050561">
    <property type="entry name" value="PTP"/>
</dbReference>
<evidence type="ECO:0000256" key="3">
    <source>
        <dbReference type="ARBA" id="ARBA00008601"/>
    </source>
</evidence>
<dbReference type="GO" id="GO:0005829">
    <property type="term" value="C:cytosol"/>
    <property type="evidence" value="ECO:0007669"/>
    <property type="project" value="UniProtKB-SubCell"/>
</dbReference>
<evidence type="ECO:0000256" key="1">
    <source>
        <dbReference type="ARBA" id="ARBA00004123"/>
    </source>
</evidence>
<protein>
    <recommendedName>
        <fullName evidence="13">Dual specificity protein phosphatase 23</fullName>
        <ecNumber evidence="5">3.1.3.16</ecNumber>
        <ecNumber evidence="4">3.1.3.48</ecNumber>
    </recommendedName>
    <alternativeName>
        <fullName evidence="14">Low molecular mass dual specificity phosphatase 3</fullName>
    </alternativeName>
</protein>
<keyword evidence="8" id="KW-0904">Protein phosphatase</keyword>
<dbReference type="PANTHER" id="PTHR23339">
    <property type="entry name" value="TYROSINE SPECIFIC PROTEIN PHOSPHATASE AND DUAL SPECIFICITY PROTEIN PHOSPHATASE"/>
    <property type="match status" value="1"/>
</dbReference>
<dbReference type="SMART" id="SM00404">
    <property type="entry name" value="PTPc_motif"/>
    <property type="match status" value="1"/>
</dbReference>
<evidence type="ECO:0000313" key="17">
    <source>
        <dbReference type="Ensembl" id="ENSVKKP00000009261.1"/>
    </source>
</evidence>
<reference evidence="17" key="1">
    <citation type="submission" date="2025-08" db="UniProtKB">
        <authorList>
            <consortium name="Ensembl"/>
        </authorList>
    </citation>
    <scope>IDENTIFICATION</scope>
</reference>
<evidence type="ECO:0000256" key="6">
    <source>
        <dbReference type="ARBA" id="ARBA00022490"/>
    </source>
</evidence>
<evidence type="ECO:0000256" key="2">
    <source>
        <dbReference type="ARBA" id="ARBA00004514"/>
    </source>
</evidence>
<evidence type="ECO:0000256" key="7">
    <source>
        <dbReference type="ARBA" id="ARBA00022801"/>
    </source>
</evidence>
<proteinExistence type="inferred from homology"/>
<keyword evidence="9" id="KW-0539">Nucleus</keyword>
<evidence type="ECO:0000259" key="16">
    <source>
        <dbReference type="PROSITE" id="PS50056"/>
    </source>
</evidence>
<keyword evidence="7" id="KW-0378">Hydrolase</keyword>
<dbReference type="Proteomes" id="UP000694545">
    <property type="component" value="Unplaced"/>
</dbReference>
<dbReference type="CDD" id="cd14504">
    <property type="entry name" value="DUSP23"/>
    <property type="match status" value="1"/>
</dbReference>
<sequence>MASPLPTAPCSKNAEPQWKPAADLGRHFPPTTPRGFIGQTPVMRWRLSNQRSLGSTCFPGVYEKHRREFGSCWGSHLRLSLLAGSMASAVPPNFSWVAPGQLAGLAMPRLPAHYQYMYEHGIRHLVSLTERNPPYHDTCPGIQRHHLRIADFCPPSPEQIQRFLQIVDEANLKGEAVAVHCLLGFGRTGTMLACYLAKTQKITGVDAIHEIRRLRPGSIETYDQEKAVVQFHHRIK</sequence>
<organism evidence="17 18">
    <name type="scientific">Varanus komodoensis</name>
    <name type="common">Komodo dragon</name>
    <dbReference type="NCBI Taxonomy" id="61221"/>
    <lineage>
        <taxon>Eukaryota</taxon>
        <taxon>Metazoa</taxon>
        <taxon>Chordata</taxon>
        <taxon>Craniata</taxon>
        <taxon>Vertebrata</taxon>
        <taxon>Euteleostomi</taxon>
        <taxon>Lepidosauria</taxon>
        <taxon>Squamata</taxon>
        <taxon>Bifurcata</taxon>
        <taxon>Unidentata</taxon>
        <taxon>Episquamata</taxon>
        <taxon>Toxicofera</taxon>
        <taxon>Anguimorpha</taxon>
        <taxon>Paleoanguimorpha</taxon>
        <taxon>Varanoidea</taxon>
        <taxon>Varanidae</taxon>
        <taxon>Varanus</taxon>
    </lineage>
</organism>
<evidence type="ECO:0000256" key="11">
    <source>
        <dbReference type="ARBA" id="ARBA00048336"/>
    </source>
</evidence>
<reference evidence="17" key="2">
    <citation type="submission" date="2025-09" db="UniProtKB">
        <authorList>
            <consortium name="Ensembl"/>
        </authorList>
    </citation>
    <scope>IDENTIFICATION</scope>
</reference>
<dbReference type="Ensembl" id="ENSVKKT00000009494.1">
    <property type="protein sequence ID" value="ENSVKKP00000009261.1"/>
    <property type="gene ID" value="ENSVKKG00000006561.1"/>
</dbReference>
<evidence type="ECO:0000256" key="4">
    <source>
        <dbReference type="ARBA" id="ARBA00013064"/>
    </source>
</evidence>
<dbReference type="GO" id="GO:0004722">
    <property type="term" value="F:protein serine/threonine phosphatase activity"/>
    <property type="evidence" value="ECO:0007669"/>
    <property type="project" value="UniProtKB-EC"/>
</dbReference>
<dbReference type="OMA" id="PAHYQYL"/>